<sequence length="412" mass="45430">MKLILFLTVLPALGAACPFNGFETWLDGRCFRQNYQTSVPYSESSYTCREAVFSSNEAHLPSIFTQLDNDQFYLSLDHQFGYTFWLGLSCDGEKFVWADGSEANYTNFAGDYKCTKAAVDFKYYYGNDKLWYESANGKDSGVNNVVCEAKTRSASPCDSYDEVETVGQTKTCYNLYKATSGWENADAMCTLDFAHLAVIHDQTLNDFIRRTSVSAGLMDGIHIGIQLDRPSGNFSWVDGTDVDYTNFQTGLSTSAASVCGYMDTKSSSGQWGLTNCETIPLPFICTKPAFYVSNPHPAGCPVKTQYAPGDDVYSPSYPGAPGEGICDYLLLEADPNKRVKLEVTFLESNACCDTLTIYDGLSGSTVLTTVSGWHPDPFDIIANSNAVRLHWNASSGVHVRGFHVKMLNSVRK</sequence>
<dbReference type="SMART" id="SM00042">
    <property type="entry name" value="CUB"/>
    <property type="match status" value="1"/>
</dbReference>
<keyword evidence="1" id="KW-1015">Disulfide bond</keyword>
<dbReference type="PANTHER" id="PTHR22991:SF40">
    <property type="entry name" value="PROTEIN CBG13490"/>
    <property type="match status" value="1"/>
</dbReference>
<dbReference type="InterPro" id="IPR035914">
    <property type="entry name" value="Sperma_CUB_dom_sf"/>
</dbReference>
<reference evidence="3" key="1">
    <citation type="journal article" date="2008" name="Nat. Genet.">
        <title>The Pristionchus pacificus genome provides a unique perspective on nematode lifestyle and parasitism.</title>
        <authorList>
            <person name="Dieterich C."/>
            <person name="Clifton S.W."/>
            <person name="Schuster L.N."/>
            <person name="Chinwalla A."/>
            <person name="Delehaunty K."/>
            <person name="Dinkelacker I."/>
            <person name="Fulton L."/>
            <person name="Fulton R."/>
            <person name="Godfrey J."/>
            <person name="Minx P."/>
            <person name="Mitreva M."/>
            <person name="Roeseler W."/>
            <person name="Tian H."/>
            <person name="Witte H."/>
            <person name="Yang S.P."/>
            <person name="Wilson R.K."/>
            <person name="Sommer R.J."/>
        </authorList>
    </citation>
    <scope>NUCLEOTIDE SEQUENCE [LARGE SCALE GENOMIC DNA]</scope>
    <source>
        <strain evidence="3">PS312</strain>
    </source>
</reference>
<gene>
    <name evidence="2" type="primary">WBGene00095335</name>
</gene>
<dbReference type="PROSITE" id="PS51257">
    <property type="entry name" value="PROKAR_LIPOPROTEIN"/>
    <property type="match status" value="1"/>
</dbReference>
<dbReference type="Proteomes" id="UP000005239">
    <property type="component" value="Unassembled WGS sequence"/>
</dbReference>
<dbReference type="SUPFAM" id="SSF49854">
    <property type="entry name" value="Spermadhesin, CUB domain"/>
    <property type="match status" value="1"/>
</dbReference>
<dbReference type="OrthoDB" id="5787727at2759"/>
<name>A0A454XU61_PRIPA</name>
<dbReference type="InterPro" id="IPR050976">
    <property type="entry name" value="Snaclec"/>
</dbReference>
<dbReference type="PANTHER" id="PTHR22991">
    <property type="entry name" value="PROTEIN CBG13490"/>
    <property type="match status" value="1"/>
</dbReference>
<dbReference type="PROSITE" id="PS50041">
    <property type="entry name" value="C_TYPE_LECTIN_2"/>
    <property type="match status" value="2"/>
</dbReference>
<dbReference type="Pfam" id="PF00431">
    <property type="entry name" value="CUB"/>
    <property type="match status" value="1"/>
</dbReference>
<evidence type="ECO:0000313" key="3">
    <source>
        <dbReference type="Proteomes" id="UP000005239"/>
    </source>
</evidence>
<dbReference type="SMART" id="SM00034">
    <property type="entry name" value="CLECT"/>
    <property type="match status" value="2"/>
</dbReference>
<accession>A0A8R1YA12</accession>
<keyword evidence="3" id="KW-1185">Reference proteome</keyword>
<dbReference type="CDD" id="cd00037">
    <property type="entry name" value="CLECT"/>
    <property type="match status" value="2"/>
</dbReference>
<accession>A0A454XU61</accession>
<dbReference type="Gene3D" id="2.60.120.290">
    <property type="entry name" value="Spermadhesin, CUB domain"/>
    <property type="match status" value="1"/>
</dbReference>
<dbReference type="InterPro" id="IPR016186">
    <property type="entry name" value="C-type_lectin-like/link_sf"/>
</dbReference>
<proteinExistence type="predicted"/>
<dbReference type="Pfam" id="PF00059">
    <property type="entry name" value="Lectin_C"/>
    <property type="match status" value="1"/>
</dbReference>
<dbReference type="InterPro" id="IPR000859">
    <property type="entry name" value="CUB_dom"/>
</dbReference>
<dbReference type="AlphaFoldDB" id="A0A454XU61"/>
<organism evidence="2 3">
    <name type="scientific">Pristionchus pacificus</name>
    <name type="common">Parasitic nematode worm</name>
    <dbReference type="NCBI Taxonomy" id="54126"/>
    <lineage>
        <taxon>Eukaryota</taxon>
        <taxon>Metazoa</taxon>
        <taxon>Ecdysozoa</taxon>
        <taxon>Nematoda</taxon>
        <taxon>Chromadorea</taxon>
        <taxon>Rhabditida</taxon>
        <taxon>Rhabditina</taxon>
        <taxon>Diplogasteromorpha</taxon>
        <taxon>Diplogasteroidea</taxon>
        <taxon>Neodiplogasteridae</taxon>
        <taxon>Pristionchus</taxon>
    </lineage>
</organism>
<dbReference type="CDD" id="cd00041">
    <property type="entry name" value="CUB"/>
    <property type="match status" value="1"/>
</dbReference>
<dbReference type="InterPro" id="IPR016187">
    <property type="entry name" value="CTDL_fold"/>
</dbReference>
<evidence type="ECO:0000256" key="1">
    <source>
        <dbReference type="ARBA" id="ARBA00023157"/>
    </source>
</evidence>
<dbReference type="InterPro" id="IPR001304">
    <property type="entry name" value="C-type_lectin-like"/>
</dbReference>
<reference evidence="2" key="2">
    <citation type="submission" date="2022-06" db="UniProtKB">
        <authorList>
            <consortium name="EnsemblMetazoa"/>
        </authorList>
    </citation>
    <scope>IDENTIFICATION</scope>
    <source>
        <strain evidence="2">PS312</strain>
    </source>
</reference>
<evidence type="ECO:0000313" key="2">
    <source>
        <dbReference type="EnsemblMetazoa" id="PPA05781.1"/>
    </source>
</evidence>
<dbReference type="EnsemblMetazoa" id="PPA05781.1">
    <property type="protein sequence ID" value="PPA05781.1"/>
    <property type="gene ID" value="WBGene00095335"/>
</dbReference>
<dbReference type="SUPFAM" id="SSF56436">
    <property type="entry name" value="C-type lectin-like"/>
    <property type="match status" value="2"/>
</dbReference>
<dbReference type="Gene3D" id="3.10.100.10">
    <property type="entry name" value="Mannose-Binding Protein A, subunit A"/>
    <property type="match status" value="2"/>
</dbReference>
<protein>
    <submittedName>
        <fullName evidence="2">CUB domain-containing protein</fullName>
    </submittedName>
</protein>